<evidence type="ECO:0000256" key="1">
    <source>
        <dbReference type="SAM" id="SignalP"/>
    </source>
</evidence>
<feature type="chain" id="PRO_5043947197" description="Surface layer protein A domain-containing protein" evidence="1">
    <location>
        <begin position="26"/>
        <end position="135"/>
    </location>
</feature>
<sequence>MHKNPFIILLILSFSLILNIGNANAKQQPLRNINHQLAEDLGDHQSYADSDPGNYDYAKYIQRIYYLDRKTIIIQVKPGFQKMTKSDKTSISNQAFALTRSVQSNDCSHPETIKVKCNKKVIGLKRATQKNYQWK</sequence>
<reference evidence="2" key="1">
    <citation type="submission" date="2022-01" db="EMBL/GenBank/DDBJ databases">
        <title>VMRC isolate genome collection.</title>
        <authorList>
            <person name="France M."/>
            <person name="Rutt L."/>
            <person name="Humphrys M."/>
            <person name="Ravel J."/>
        </authorList>
    </citation>
    <scope>NUCLEOTIDE SEQUENCE</scope>
    <source>
        <strain evidence="2">C0048A1</strain>
    </source>
</reference>
<comment type="caution">
    <text evidence="2">The sequence shown here is derived from an EMBL/GenBank/DDBJ whole genome shotgun (WGS) entry which is preliminary data.</text>
</comment>
<accession>A0AAW5WRW0</accession>
<dbReference type="EMBL" id="JAKHPH010000003">
    <property type="protein sequence ID" value="MCZ3667137.1"/>
    <property type="molecule type" value="Genomic_DNA"/>
</dbReference>
<organism evidence="2 3">
    <name type="scientific">Limosilactobacillus vaginalis</name>
    <dbReference type="NCBI Taxonomy" id="1633"/>
    <lineage>
        <taxon>Bacteria</taxon>
        <taxon>Bacillati</taxon>
        <taxon>Bacillota</taxon>
        <taxon>Bacilli</taxon>
        <taxon>Lactobacillales</taxon>
        <taxon>Lactobacillaceae</taxon>
        <taxon>Limosilactobacillus</taxon>
    </lineage>
</organism>
<name>A0AAW5WRW0_9LACO</name>
<keyword evidence="1" id="KW-0732">Signal</keyword>
<dbReference type="Proteomes" id="UP001212401">
    <property type="component" value="Unassembled WGS sequence"/>
</dbReference>
<evidence type="ECO:0000313" key="2">
    <source>
        <dbReference type="EMBL" id="MCZ3667137.1"/>
    </source>
</evidence>
<protein>
    <recommendedName>
        <fullName evidence="4">Surface layer protein A domain-containing protein</fullName>
    </recommendedName>
</protein>
<feature type="signal peptide" evidence="1">
    <location>
        <begin position="1"/>
        <end position="25"/>
    </location>
</feature>
<gene>
    <name evidence="2" type="ORF">L2724_02395</name>
</gene>
<dbReference type="RefSeq" id="WP_003716911.1">
    <property type="nucleotide sequence ID" value="NZ_CP045240.1"/>
</dbReference>
<evidence type="ECO:0008006" key="4">
    <source>
        <dbReference type="Google" id="ProtNLM"/>
    </source>
</evidence>
<dbReference type="GeneID" id="75082134"/>
<dbReference type="AlphaFoldDB" id="A0AAW5WRW0"/>
<proteinExistence type="predicted"/>
<evidence type="ECO:0000313" key="3">
    <source>
        <dbReference type="Proteomes" id="UP001212401"/>
    </source>
</evidence>